<dbReference type="InterPro" id="IPR042097">
    <property type="entry name" value="Aminopeptidase_N-like_N_sf"/>
</dbReference>
<evidence type="ECO:0000259" key="15">
    <source>
        <dbReference type="Pfam" id="PF11838"/>
    </source>
</evidence>
<keyword evidence="9 13" id="KW-0482">Metalloprotease</keyword>
<feature type="binding site" evidence="12">
    <location>
        <position position="319"/>
    </location>
    <ligand>
        <name>Zn(2+)</name>
        <dbReference type="ChEBI" id="CHEBI:29105"/>
        <note>catalytic</note>
    </ligand>
</feature>
<dbReference type="EMBL" id="OU895878">
    <property type="protein sequence ID" value="CAG9806029.1"/>
    <property type="molecule type" value="Genomic_DNA"/>
</dbReference>
<keyword evidence="4" id="KW-0336">GPI-anchor</keyword>
<keyword evidence="3 13" id="KW-0031">Aminopeptidase</keyword>
<dbReference type="InterPro" id="IPR045357">
    <property type="entry name" value="Aminopeptidase_N-like_N"/>
</dbReference>
<dbReference type="InterPro" id="IPR027268">
    <property type="entry name" value="Peptidase_M4/M1_CTD_sf"/>
</dbReference>
<evidence type="ECO:0000256" key="4">
    <source>
        <dbReference type="ARBA" id="ARBA00022622"/>
    </source>
</evidence>
<dbReference type="Gene3D" id="1.10.390.10">
    <property type="entry name" value="Neutral Protease Domain 2"/>
    <property type="match status" value="1"/>
</dbReference>
<keyword evidence="18" id="KW-1185">Reference proteome</keyword>
<evidence type="ECO:0000313" key="18">
    <source>
        <dbReference type="Proteomes" id="UP001153620"/>
    </source>
</evidence>
<dbReference type="Pfam" id="PF17900">
    <property type="entry name" value="Peptidase_M1_N"/>
    <property type="match status" value="1"/>
</dbReference>
<evidence type="ECO:0000256" key="6">
    <source>
        <dbReference type="ARBA" id="ARBA00022723"/>
    </source>
</evidence>
<reference evidence="17" key="1">
    <citation type="submission" date="2022-01" db="EMBL/GenBank/DDBJ databases">
        <authorList>
            <person name="King R."/>
        </authorList>
    </citation>
    <scope>NUCLEOTIDE SEQUENCE</scope>
</reference>
<dbReference type="GO" id="GO:0005615">
    <property type="term" value="C:extracellular space"/>
    <property type="evidence" value="ECO:0007669"/>
    <property type="project" value="TreeGrafter"/>
</dbReference>
<keyword evidence="10" id="KW-0449">Lipoprotein</keyword>
<comment type="similarity">
    <text evidence="2 13">Belongs to the peptidase M1 family.</text>
</comment>
<feature type="binding site" evidence="12">
    <location>
        <position position="342"/>
    </location>
    <ligand>
        <name>Zn(2+)</name>
        <dbReference type="ChEBI" id="CHEBI:29105"/>
        <note>catalytic</note>
    </ligand>
</feature>
<evidence type="ECO:0000259" key="16">
    <source>
        <dbReference type="Pfam" id="PF17900"/>
    </source>
</evidence>
<dbReference type="Pfam" id="PF01433">
    <property type="entry name" value="Peptidase_M1"/>
    <property type="match status" value="1"/>
</dbReference>
<name>A0A9N9RZZ7_9DIPT</name>
<evidence type="ECO:0000256" key="2">
    <source>
        <dbReference type="ARBA" id="ARBA00010136"/>
    </source>
</evidence>
<dbReference type="GO" id="GO:0070006">
    <property type="term" value="F:metalloaminopeptidase activity"/>
    <property type="evidence" value="ECO:0007669"/>
    <property type="project" value="TreeGrafter"/>
</dbReference>
<evidence type="ECO:0000259" key="14">
    <source>
        <dbReference type="Pfam" id="PF01433"/>
    </source>
</evidence>
<dbReference type="GO" id="GO:0005886">
    <property type="term" value="C:plasma membrane"/>
    <property type="evidence" value="ECO:0007669"/>
    <property type="project" value="UniProtKB-SubCell"/>
</dbReference>
<feature type="active site" description="Proton acceptor" evidence="11">
    <location>
        <position position="320"/>
    </location>
</feature>
<dbReference type="InterPro" id="IPR001930">
    <property type="entry name" value="Peptidase_M1"/>
</dbReference>
<dbReference type="GO" id="GO:0006508">
    <property type="term" value="P:proteolysis"/>
    <property type="evidence" value="ECO:0007669"/>
    <property type="project" value="UniProtKB-KW"/>
</dbReference>
<reference evidence="17" key="2">
    <citation type="submission" date="2022-10" db="EMBL/GenBank/DDBJ databases">
        <authorList>
            <consortium name="ENA_rothamsted_submissions"/>
            <consortium name="culmorum"/>
            <person name="King R."/>
        </authorList>
    </citation>
    <scope>NUCLEOTIDE SEQUENCE</scope>
</reference>
<evidence type="ECO:0000256" key="10">
    <source>
        <dbReference type="ARBA" id="ARBA00023288"/>
    </source>
</evidence>
<dbReference type="CDD" id="cd09601">
    <property type="entry name" value="M1_APN-Q_like"/>
    <property type="match status" value="1"/>
</dbReference>
<dbReference type="GO" id="GO:0042277">
    <property type="term" value="F:peptide binding"/>
    <property type="evidence" value="ECO:0007669"/>
    <property type="project" value="TreeGrafter"/>
</dbReference>
<evidence type="ECO:0000313" key="17">
    <source>
        <dbReference type="EMBL" id="CAG9806029.1"/>
    </source>
</evidence>
<evidence type="ECO:0000256" key="8">
    <source>
        <dbReference type="ARBA" id="ARBA00022833"/>
    </source>
</evidence>
<dbReference type="Pfam" id="PF11838">
    <property type="entry name" value="ERAP1_C"/>
    <property type="match status" value="1"/>
</dbReference>
<comment type="subcellular location">
    <subcellularLocation>
        <location evidence="1">Cell membrane</location>
        <topology evidence="1">Lipid-anchor</topology>
        <topology evidence="1">GPI-anchor</topology>
    </subcellularLocation>
</comment>
<evidence type="ECO:0000256" key="5">
    <source>
        <dbReference type="ARBA" id="ARBA00022670"/>
    </source>
</evidence>
<dbReference type="Gene3D" id="1.25.50.20">
    <property type="match status" value="1"/>
</dbReference>
<dbReference type="InterPro" id="IPR050344">
    <property type="entry name" value="Peptidase_M1_aminopeptidases"/>
</dbReference>
<feature type="domain" description="Aminopeptidase N-like N-terminal" evidence="16">
    <location>
        <begin position="21"/>
        <end position="208"/>
    </location>
</feature>
<keyword evidence="6 12" id="KW-0479">Metal-binding</keyword>
<dbReference type="SUPFAM" id="SSF55486">
    <property type="entry name" value="Metalloproteases ('zincins'), catalytic domain"/>
    <property type="match status" value="1"/>
</dbReference>
<keyword evidence="4" id="KW-0325">Glycoprotein</keyword>
<gene>
    <name evidence="17" type="ORF">CHIRRI_LOCUS8894</name>
</gene>
<evidence type="ECO:0000256" key="1">
    <source>
        <dbReference type="ARBA" id="ARBA00004609"/>
    </source>
</evidence>
<evidence type="ECO:0000256" key="12">
    <source>
        <dbReference type="PIRSR" id="PIRSR634016-3"/>
    </source>
</evidence>
<proteinExistence type="inferred from homology"/>
<keyword evidence="7 13" id="KW-0378">Hydrolase</keyword>
<dbReference type="PANTHER" id="PTHR11533:SF290">
    <property type="entry name" value="AMINOPEPTIDASE"/>
    <property type="match status" value="1"/>
</dbReference>
<accession>A0A9N9RZZ7</accession>
<dbReference type="Gene3D" id="2.60.40.1730">
    <property type="entry name" value="tricorn interacting facor f3 domain"/>
    <property type="match status" value="1"/>
</dbReference>
<dbReference type="AlphaFoldDB" id="A0A9N9RZZ7"/>
<dbReference type="GO" id="GO:0043171">
    <property type="term" value="P:peptide catabolic process"/>
    <property type="evidence" value="ECO:0007669"/>
    <property type="project" value="TreeGrafter"/>
</dbReference>
<dbReference type="GO" id="GO:0008270">
    <property type="term" value="F:zinc ion binding"/>
    <property type="evidence" value="ECO:0007669"/>
    <property type="project" value="UniProtKB-UniRule"/>
</dbReference>
<dbReference type="PANTHER" id="PTHR11533">
    <property type="entry name" value="PROTEASE M1 ZINC METALLOPROTEASE"/>
    <property type="match status" value="1"/>
</dbReference>
<evidence type="ECO:0000256" key="3">
    <source>
        <dbReference type="ARBA" id="ARBA00022438"/>
    </source>
</evidence>
<comment type="cofactor">
    <cofactor evidence="12 13">
        <name>Zn(2+)</name>
        <dbReference type="ChEBI" id="CHEBI:29105"/>
    </cofactor>
    <text evidence="12 13">Binds 1 zinc ion per subunit.</text>
</comment>
<keyword evidence="5 13" id="KW-0645">Protease</keyword>
<dbReference type="GO" id="GO:0098552">
    <property type="term" value="C:side of membrane"/>
    <property type="evidence" value="ECO:0007669"/>
    <property type="project" value="UniProtKB-KW"/>
</dbReference>
<dbReference type="GO" id="GO:0005737">
    <property type="term" value="C:cytoplasm"/>
    <property type="evidence" value="ECO:0007669"/>
    <property type="project" value="TreeGrafter"/>
</dbReference>
<feature type="binding site" evidence="12">
    <location>
        <position position="323"/>
    </location>
    <ligand>
        <name>Zn(2+)</name>
        <dbReference type="ChEBI" id="CHEBI:29105"/>
        <note>catalytic</note>
    </ligand>
</feature>
<feature type="domain" description="ERAP1-like C-terminal" evidence="15">
    <location>
        <begin position="545"/>
        <end position="841"/>
    </location>
</feature>
<dbReference type="PRINTS" id="PR00756">
    <property type="entry name" value="ALADIPTASE"/>
</dbReference>
<sequence>MESLEQSNQNRSYRLPTNSIPLSYEIIIKSNIHEKDFEFSGNVNIHLKILEATDTITLHCRELEIEKINLYYVDRSDLLFYNLTYKFIKSHDFLIISLPRVFFKTEEFNLDLTYYGELKNEPSGFYAASYTDEDGNSIWYAATKFQIDCARYVMPCYDEPGIRAPMRLTIIHGKIYNAISNMEVDEKEELIDFCITKFQQTPPMQTYLLAFVISDFQFVNAGKSRIPQRIFAKPSSIINDETHFAADIVGLILKTQEEHFGIEYPLKKLDHVALPHFIFGAMENFGLIIYLERALLLDQYLLKENEEGRKMTIIRIITHELLHQFFGNIVSPKWWNYTWLSEGLATLYEVYIANIIFPEYNFMNRFITVNMPLAFKEDVMGSWSMNQYTEKPNELRNYFSKIGFEKSGCVMRMFQEAITPKTFAKGLNIYLKNSFMKAVTPSDLHTGLQTAYNKDHPSKSLNIGKLMSTWENQAGYPIVTVRIYGTYIILSQRRYPSSNGEIYSIPLTFATKSDPDFSIKIPKFWFNTSSMPVSYSVIDFNMNDWIIFNIQQVGYYRVDYDTKLWRAIINQLIENSSLIHSFNRAVLQDEIYLAWTDFKRVTAFECLDMLSYFDKEDEPIAWSKAAALMTNFHNRLFGTCLFQKLLEFFQNITNPHVNAHGFEAVDGESSTVKSLRISTKTWNCRVLGVKCLAHEMLKLKKYLSTRKKLSIDYCAAFRNLDEETFYSLTNLVSMNKQFENRENFLNSLGCSLNKNNLRKFLEMSINYDNILTENERKNILKNTSGKSVIALNVTLEFIGENYTQICKKISSSTMYEILLSISSCINSHLHISELEAIMTKLDKDELINEDNILSIRKRYLENIKWQSDNYNAVENWVFTKIKLNKIEMKNYNACRDMNNNMTDQKIKTKKRKFYET</sequence>
<dbReference type="InterPro" id="IPR034016">
    <property type="entry name" value="M1_APN-typ"/>
</dbReference>
<dbReference type="InterPro" id="IPR024571">
    <property type="entry name" value="ERAP1-like_C_dom"/>
</dbReference>
<dbReference type="Gene3D" id="2.60.40.1910">
    <property type="match status" value="1"/>
</dbReference>
<organism evidence="17 18">
    <name type="scientific">Chironomus riparius</name>
    <dbReference type="NCBI Taxonomy" id="315576"/>
    <lineage>
        <taxon>Eukaryota</taxon>
        <taxon>Metazoa</taxon>
        <taxon>Ecdysozoa</taxon>
        <taxon>Arthropoda</taxon>
        <taxon>Hexapoda</taxon>
        <taxon>Insecta</taxon>
        <taxon>Pterygota</taxon>
        <taxon>Neoptera</taxon>
        <taxon>Endopterygota</taxon>
        <taxon>Diptera</taxon>
        <taxon>Nematocera</taxon>
        <taxon>Chironomoidea</taxon>
        <taxon>Chironomidae</taxon>
        <taxon>Chironominae</taxon>
        <taxon>Chironomus</taxon>
    </lineage>
</organism>
<dbReference type="SUPFAM" id="SSF63737">
    <property type="entry name" value="Leukotriene A4 hydrolase N-terminal domain"/>
    <property type="match status" value="1"/>
</dbReference>
<evidence type="ECO:0000256" key="7">
    <source>
        <dbReference type="ARBA" id="ARBA00022801"/>
    </source>
</evidence>
<evidence type="ECO:0000256" key="13">
    <source>
        <dbReference type="RuleBase" id="RU364040"/>
    </source>
</evidence>
<dbReference type="FunFam" id="1.10.390.10:FF:000013">
    <property type="entry name" value="Aminopeptidase N"/>
    <property type="match status" value="1"/>
</dbReference>
<keyword evidence="4" id="KW-0472">Membrane</keyword>
<evidence type="ECO:0000256" key="9">
    <source>
        <dbReference type="ARBA" id="ARBA00023049"/>
    </source>
</evidence>
<evidence type="ECO:0000256" key="11">
    <source>
        <dbReference type="PIRSR" id="PIRSR634016-1"/>
    </source>
</evidence>
<feature type="domain" description="Peptidase M1 membrane alanine aminopeptidase" evidence="14">
    <location>
        <begin position="244"/>
        <end position="470"/>
    </location>
</feature>
<dbReference type="OrthoDB" id="7780774at2759"/>
<dbReference type="Proteomes" id="UP001153620">
    <property type="component" value="Chromosome 2"/>
</dbReference>
<dbReference type="EC" id="3.4.11.-" evidence="13"/>
<dbReference type="InterPro" id="IPR014782">
    <property type="entry name" value="Peptidase_M1_dom"/>
</dbReference>
<protein>
    <recommendedName>
        <fullName evidence="13">Aminopeptidase</fullName>
        <ecNumber evidence="13">3.4.11.-</ecNumber>
    </recommendedName>
</protein>
<keyword evidence="8 12" id="KW-0862">Zinc</keyword>